<evidence type="ECO:0000256" key="2">
    <source>
        <dbReference type="SAM" id="MobiDB-lite"/>
    </source>
</evidence>
<proteinExistence type="predicted"/>
<accession>A0A7S0I399</accession>
<feature type="region of interest" description="Disordered" evidence="2">
    <location>
        <begin position="89"/>
        <end position="167"/>
    </location>
</feature>
<name>A0A7S0I399_9CRYP</name>
<dbReference type="AlphaFoldDB" id="A0A7S0I399"/>
<evidence type="ECO:0000256" key="1">
    <source>
        <dbReference type="SAM" id="Coils"/>
    </source>
</evidence>
<feature type="compositionally biased region" description="Basic and acidic residues" evidence="2">
    <location>
        <begin position="149"/>
        <end position="167"/>
    </location>
</feature>
<feature type="region of interest" description="Disordered" evidence="2">
    <location>
        <begin position="516"/>
        <end position="544"/>
    </location>
</feature>
<dbReference type="EMBL" id="HBEO01035850">
    <property type="protein sequence ID" value="CAD8509686.1"/>
    <property type="molecule type" value="Transcribed_RNA"/>
</dbReference>
<sequence>MKIMLDALLSEALALQQTLHHLSQAIASRLLASSLPPALPPPLSGLSQEQHAHIAALLLSASSEELDIRRLEGGEKKTASLQQLQDVLSSSPPFFSASPPLLSPPTSQGPTPAPDDSTPKFGSEMTGEEEEEKHLKRIRQLQAQLQASQKERIRETERNRKDMEQEADKQKRLKEILMSAIKLLTDQRDSLLSELNEIKQEKSSLLLELQQVKSRSSEFIAQLSSASSLLQDYRLTSQHKIFKLQEEIKKLKTELEDERRERRELQEEHELTNRMLANLELDHFNLQEKVAKEEEEKARAEEEKAKEQGKRNCSHSRLQVALLSSAREAILRWLVPKEQEVEGVEEEEERRRRLLEEKEMEALPRAVLLRLAGFHLLLPLWCEWRRERTRRRCLRERERQLLFLLLRAAWDSWEESTREEKFSSERAEVQQQSANAIRLLQGAVARLTEAKETSERERKLAQAEEKRLVAKLKASEDRVLLLEKAFGAARERRAAEVTTLQVEDKWTILCTSSSGDERDNSAFLSPGETSSPSHPSPPLPSFRTDIPANIFELEPESLFAVPGSQFHC</sequence>
<reference evidence="3" key="1">
    <citation type="submission" date="2021-01" db="EMBL/GenBank/DDBJ databases">
        <authorList>
            <person name="Corre E."/>
            <person name="Pelletier E."/>
            <person name="Niang G."/>
            <person name="Scheremetjew M."/>
            <person name="Finn R."/>
            <person name="Kale V."/>
            <person name="Holt S."/>
            <person name="Cochrane G."/>
            <person name="Meng A."/>
            <person name="Brown T."/>
            <person name="Cohen L."/>
        </authorList>
    </citation>
    <scope>NUCLEOTIDE SEQUENCE</scope>
    <source>
        <strain evidence="3">CCMP325</strain>
    </source>
</reference>
<protein>
    <submittedName>
        <fullName evidence="3">Uncharacterized protein</fullName>
    </submittedName>
</protein>
<feature type="compositionally biased region" description="Low complexity" evidence="2">
    <location>
        <begin position="89"/>
        <end position="110"/>
    </location>
</feature>
<evidence type="ECO:0000313" key="3">
    <source>
        <dbReference type="EMBL" id="CAD8509686.1"/>
    </source>
</evidence>
<keyword evidence="1" id="KW-0175">Coiled coil</keyword>
<gene>
    <name evidence="3" type="ORF">HPHI1048_LOCUS24328</name>
</gene>
<feature type="coiled-coil region" evidence="1">
    <location>
        <begin position="241"/>
        <end position="312"/>
    </location>
</feature>
<organism evidence="3">
    <name type="scientific">Hanusia phi</name>
    <dbReference type="NCBI Taxonomy" id="3032"/>
    <lineage>
        <taxon>Eukaryota</taxon>
        <taxon>Cryptophyceae</taxon>
        <taxon>Pyrenomonadales</taxon>
        <taxon>Geminigeraceae</taxon>
        <taxon>Hanusia</taxon>
    </lineage>
</organism>
<feature type="coiled-coil region" evidence="1">
    <location>
        <begin position="437"/>
        <end position="478"/>
    </location>
</feature>